<evidence type="ECO:0000256" key="8">
    <source>
        <dbReference type="PROSITE-ProRule" id="PRU00703"/>
    </source>
</evidence>
<evidence type="ECO:0000259" key="12">
    <source>
        <dbReference type="PROSITE" id="PS51371"/>
    </source>
</evidence>
<evidence type="ECO:0000256" key="9">
    <source>
        <dbReference type="PROSITE-ProRule" id="PRU01193"/>
    </source>
</evidence>
<keyword evidence="6 8" id="KW-0129">CBS domain</keyword>
<comment type="subcellular location">
    <subcellularLocation>
        <location evidence="1">Cell membrane</location>
        <topology evidence="1">Multi-pass membrane protein</topology>
    </subcellularLocation>
</comment>
<keyword evidence="7 9" id="KW-0472">Membrane</keyword>
<dbReference type="Proteomes" id="UP000008631">
    <property type="component" value="Chromosome"/>
</dbReference>
<evidence type="ECO:0000313" key="15">
    <source>
        <dbReference type="Proteomes" id="UP000008631"/>
    </source>
</evidence>
<dbReference type="PROSITE" id="PS51371">
    <property type="entry name" value="CBS"/>
    <property type="match status" value="1"/>
</dbReference>
<keyword evidence="4" id="KW-0677">Repeat</keyword>
<dbReference type="eggNOG" id="COG1253">
    <property type="taxonomic scope" value="Bacteria"/>
</dbReference>
<dbReference type="STRING" id="575540.Isop_1949"/>
<feature type="transmembrane region" description="Helical" evidence="11">
    <location>
        <begin position="100"/>
        <end position="119"/>
    </location>
</feature>
<evidence type="ECO:0000259" key="13">
    <source>
        <dbReference type="PROSITE" id="PS51846"/>
    </source>
</evidence>
<evidence type="ECO:0000256" key="5">
    <source>
        <dbReference type="ARBA" id="ARBA00022989"/>
    </source>
</evidence>
<feature type="compositionally biased region" description="Polar residues" evidence="10">
    <location>
        <begin position="454"/>
        <end position="466"/>
    </location>
</feature>
<dbReference type="InterPro" id="IPR016169">
    <property type="entry name" value="FAD-bd_PCMH_sub2"/>
</dbReference>
<evidence type="ECO:0000256" key="10">
    <source>
        <dbReference type="SAM" id="MobiDB-lite"/>
    </source>
</evidence>
<dbReference type="Pfam" id="PF00571">
    <property type="entry name" value="CBS"/>
    <property type="match status" value="1"/>
</dbReference>
<accession>E8R2M9</accession>
<feature type="domain" description="CBS" evidence="12">
    <location>
        <begin position="283"/>
        <end position="342"/>
    </location>
</feature>
<feature type="compositionally biased region" description="Polar residues" evidence="10">
    <location>
        <begin position="427"/>
        <end position="446"/>
    </location>
</feature>
<dbReference type="PROSITE" id="PS51846">
    <property type="entry name" value="CNNM"/>
    <property type="match status" value="1"/>
</dbReference>
<keyword evidence="2" id="KW-1003">Cell membrane</keyword>
<dbReference type="RefSeq" id="WP_013564817.1">
    <property type="nucleotide sequence ID" value="NC_014962.1"/>
</dbReference>
<dbReference type="SUPFAM" id="SSF54631">
    <property type="entry name" value="CBS-domain pair"/>
    <property type="match status" value="1"/>
</dbReference>
<dbReference type="CDD" id="cd04590">
    <property type="entry name" value="CBS_pair_CorC_HlyC_assoc"/>
    <property type="match status" value="1"/>
</dbReference>
<reference key="1">
    <citation type="submission" date="2010-11" db="EMBL/GenBank/DDBJ databases">
        <title>The complete sequence of chromosome of Isophaera pallida ATCC 43644.</title>
        <authorList>
            <consortium name="US DOE Joint Genome Institute (JGI-PGF)"/>
            <person name="Lucas S."/>
            <person name="Copeland A."/>
            <person name="Lapidus A."/>
            <person name="Bruce D."/>
            <person name="Goodwin L."/>
            <person name="Pitluck S."/>
            <person name="Kyrpides N."/>
            <person name="Mavromatis K."/>
            <person name="Pagani I."/>
            <person name="Ivanova N."/>
            <person name="Saunders E."/>
            <person name="Brettin T."/>
            <person name="Detter J.C."/>
            <person name="Han C."/>
            <person name="Tapia R."/>
            <person name="Land M."/>
            <person name="Hauser L."/>
            <person name="Markowitz V."/>
            <person name="Cheng J.-F."/>
            <person name="Hugenholtz P."/>
            <person name="Woyke T."/>
            <person name="Wu D."/>
            <person name="Eisen J.A."/>
        </authorList>
    </citation>
    <scope>NUCLEOTIDE SEQUENCE</scope>
    <source>
        <strain>ATCC 43644</strain>
    </source>
</reference>
<dbReference type="SUPFAM" id="SSF56176">
    <property type="entry name" value="FAD-binding/transporter-associated domain-like"/>
    <property type="match status" value="1"/>
</dbReference>
<sequence length="483" mass="52286">MVELLIVATLIGINGFLAMSELAVVSAKRSRLREHAEQGHAGAQRALELAETPDILLSTIQIGITLVGTVAGVFGGAALAETLAGWLSQIPWSPLAQRSDMIALSMVVLGITFATLVLGELVPKRLALGHPEAIAVRVAPTLGLLARFGEPLVVVLSASTRLVLRMLGQHHPPRQNVTEEDFRHLLHEGTRAGVIEESEQKLIHRVLRLGDRRARQMMTPRGDLCWFDINDPPEAIRAKLAASPHSRFLVARGSLDNLVGVVQSKDLLMSGLMTGDAIPLDNLIESPLLIYGELPALKVLERFRETGAHLAVVLDEFGVVQGIITLGNLLEELVGDLMQYDEEGLPAIAPHPDGWSIDALTPIDEVRNLLALPKETRTDPFHTLGGLVISRLGRLPDVGETVEWYGHRLQVASRVGRRLDRILVSRPSRSTASTPDTSPLPTQSGQGDPCQLDATANTALPQHDQANSNVSTSSETRSTRLSF</sequence>
<evidence type="ECO:0000256" key="3">
    <source>
        <dbReference type="ARBA" id="ARBA00022692"/>
    </source>
</evidence>
<evidence type="ECO:0000256" key="11">
    <source>
        <dbReference type="SAM" id="Phobius"/>
    </source>
</evidence>
<dbReference type="InterPro" id="IPR036318">
    <property type="entry name" value="FAD-bd_PCMH-like_sf"/>
</dbReference>
<dbReference type="InterPro" id="IPR002550">
    <property type="entry name" value="CNNM"/>
</dbReference>
<dbReference type="InterPro" id="IPR046342">
    <property type="entry name" value="CBS_dom_sf"/>
</dbReference>
<dbReference type="InParanoid" id="E8R2M9"/>
<organism evidence="14 15">
    <name type="scientific">Isosphaera pallida (strain ATCC 43644 / DSM 9630 / IS1B)</name>
    <dbReference type="NCBI Taxonomy" id="575540"/>
    <lineage>
        <taxon>Bacteria</taxon>
        <taxon>Pseudomonadati</taxon>
        <taxon>Planctomycetota</taxon>
        <taxon>Planctomycetia</taxon>
        <taxon>Isosphaerales</taxon>
        <taxon>Isosphaeraceae</taxon>
        <taxon>Isosphaera</taxon>
    </lineage>
</organism>
<gene>
    <name evidence="14" type="ordered locus">Isop_1949</name>
</gene>
<dbReference type="InterPro" id="IPR005170">
    <property type="entry name" value="Transptr-assoc_dom"/>
</dbReference>
<dbReference type="PANTHER" id="PTHR43099">
    <property type="entry name" value="UPF0053 PROTEIN YRKA"/>
    <property type="match status" value="1"/>
</dbReference>
<dbReference type="Pfam" id="PF03471">
    <property type="entry name" value="CorC_HlyC"/>
    <property type="match status" value="1"/>
</dbReference>
<evidence type="ECO:0000256" key="4">
    <source>
        <dbReference type="ARBA" id="ARBA00022737"/>
    </source>
</evidence>
<dbReference type="KEGG" id="ipa:Isop_1949"/>
<dbReference type="FunCoup" id="E8R2M9">
    <property type="interactions" value="29"/>
</dbReference>
<evidence type="ECO:0000256" key="7">
    <source>
        <dbReference type="ARBA" id="ARBA00023136"/>
    </source>
</evidence>
<dbReference type="GO" id="GO:0050660">
    <property type="term" value="F:flavin adenine dinucleotide binding"/>
    <property type="evidence" value="ECO:0007669"/>
    <property type="project" value="InterPro"/>
</dbReference>
<keyword evidence="3 9" id="KW-0812">Transmembrane</keyword>
<evidence type="ECO:0000313" key="14">
    <source>
        <dbReference type="EMBL" id="ADV62529.1"/>
    </source>
</evidence>
<keyword evidence="15" id="KW-1185">Reference proteome</keyword>
<evidence type="ECO:0000256" key="2">
    <source>
        <dbReference type="ARBA" id="ARBA00022475"/>
    </source>
</evidence>
<feature type="compositionally biased region" description="Low complexity" evidence="10">
    <location>
        <begin position="467"/>
        <end position="483"/>
    </location>
</feature>
<dbReference type="Pfam" id="PF01595">
    <property type="entry name" value="CNNM"/>
    <property type="match status" value="1"/>
</dbReference>
<dbReference type="InterPro" id="IPR000644">
    <property type="entry name" value="CBS_dom"/>
</dbReference>
<evidence type="ECO:0008006" key="16">
    <source>
        <dbReference type="Google" id="ProtNLM"/>
    </source>
</evidence>
<evidence type="ECO:0000256" key="6">
    <source>
        <dbReference type="ARBA" id="ARBA00023122"/>
    </source>
</evidence>
<feature type="transmembrane region" description="Helical" evidence="11">
    <location>
        <begin position="6"/>
        <end position="25"/>
    </location>
</feature>
<feature type="domain" description="CNNM transmembrane" evidence="13">
    <location>
        <begin position="1"/>
        <end position="199"/>
    </location>
</feature>
<dbReference type="AlphaFoldDB" id="E8R2M9"/>
<feature type="transmembrane region" description="Helical" evidence="11">
    <location>
        <begin position="55"/>
        <end position="80"/>
    </location>
</feature>
<protein>
    <recommendedName>
        <fullName evidence="16">CBS domain containing protein</fullName>
    </recommendedName>
</protein>
<dbReference type="HOGENOM" id="CLU_015237_4_0_0"/>
<feature type="region of interest" description="Disordered" evidence="10">
    <location>
        <begin position="425"/>
        <end position="483"/>
    </location>
</feature>
<dbReference type="EMBL" id="CP002353">
    <property type="protein sequence ID" value="ADV62529.1"/>
    <property type="molecule type" value="Genomic_DNA"/>
</dbReference>
<dbReference type="InterPro" id="IPR051676">
    <property type="entry name" value="UPF0053_domain"/>
</dbReference>
<dbReference type="Gene3D" id="3.30.465.10">
    <property type="match status" value="1"/>
</dbReference>
<name>E8R2M9_ISOPI</name>
<evidence type="ECO:0000256" key="1">
    <source>
        <dbReference type="ARBA" id="ARBA00004651"/>
    </source>
</evidence>
<keyword evidence="5 9" id="KW-1133">Transmembrane helix</keyword>
<reference evidence="14 15" key="2">
    <citation type="journal article" date="2011" name="Stand. Genomic Sci.">
        <title>Complete genome sequence of Isosphaera pallida type strain (IS1B).</title>
        <authorList>
            <consortium name="US DOE Joint Genome Institute (JGI-PGF)"/>
            <person name="Goker M."/>
            <person name="Cleland D."/>
            <person name="Saunders E."/>
            <person name="Lapidus A."/>
            <person name="Nolan M."/>
            <person name="Lucas S."/>
            <person name="Hammon N."/>
            <person name="Deshpande S."/>
            <person name="Cheng J.F."/>
            <person name="Tapia R."/>
            <person name="Han C."/>
            <person name="Goodwin L."/>
            <person name="Pitluck S."/>
            <person name="Liolios K."/>
            <person name="Pagani I."/>
            <person name="Ivanova N."/>
            <person name="Mavromatis K."/>
            <person name="Pati A."/>
            <person name="Chen A."/>
            <person name="Palaniappan K."/>
            <person name="Land M."/>
            <person name="Hauser L."/>
            <person name="Chang Y.J."/>
            <person name="Jeffries C.D."/>
            <person name="Detter J.C."/>
            <person name="Beck B."/>
            <person name="Woyke T."/>
            <person name="Bristow J."/>
            <person name="Eisen J.A."/>
            <person name="Markowitz V."/>
            <person name="Hugenholtz P."/>
            <person name="Kyrpides N.C."/>
            <person name="Klenk H.P."/>
        </authorList>
    </citation>
    <scope>NUCLEOTIDE SEQUENCE [LARGE SCALE GENOMIC DNA]</scope>
    <source>
        <strain evidence="15">ATCC 43644 / DSM 9630 / IS1B</strain>
    </source>
</reference>
<proteinExistence type="predicted"/>
<dbReference type="GO" id="GO:0005886">
    <property type="term" value="C:plasma membrane"/>
    <property type="evidence" value="ECO:0007669"/>
    <property type="project" value="UniProtKB-SubCell"/>
</dbReference>
<dbReference type="PANTHER" id="PTHR43099:SF5">
    <property type="entry name" value="HLYC_CORC FAMILY TRANSPORTER"/>
    <property type="match status" value="1"/>
</dbReference>
<dbReference type="SMART" id="SM01091">
    <property type="entry name" value="CorC_HlyC"/>
    <property type="match status" value="1"/>
</dbReference>
<dbReference type="InterPro" id="IPR044751">
    <property type="entry name" value="Ion_transp-like_CBS"/>
</dbReference>
<dbReference type="Gene3D" id="3.10.580.10">
    <property type="entry name" value="CBS-domain"/>
    <property type="match status" value="1"/>
</dbReference>